<dbReference type="PANTHER" id="PTHR46172:SF1">
    <property type="entry name" value="DNA POLYMERASE EPSILON SUBUNIT 3"/>
    <property type="match status" value="1"/>
</dbReference>
<sequence length="121" mass="13177">MVQRLAKGVLPTNTQIHKDALLALSKSATVFVNYLSSHANENASRTGKKTIQPRDVIEAINELEFEPFLPRLEAEAEKYNAIQCDKRNTYRRRVREEKAAAAAKAIAAAAGSTAATSLPPA</sequence>
<dbReference type="SUPFAM" id="SSF47113">
    <property type="entry name" value="Histone-fold"/>
    <property type="match status" value="1"/>
</dbReference>
<keyword evidence="3" id="KW-0539">Nucleus</keyword>
<feature type="domain" description="Transcription factor CBF/NF-Y/archaeal histone" evidence="6">
    <location>
        <begin position="2"/>
        <end position="60"/>
    </location>
</feature>
<name>A0A6A6NMF1_9PEZI</name>
<dbReference type="AlphaFoldDB" id="A0A6A6NMF1"/>
<dbReference type="Gene3D" id="1.10.20.10">
    <property type="entry name" value="Histone, subunit A"/>
    <property type="match status" value="1"/>
</dbReference>
<dbReference type="InterPro" id="IPR009072">
    <property type="entry name" value="Histone-fold"/>
</dbReference>
<dbReference type="GO" id="GO:0031507">
    <property type="term" value="P:heterochromatin formation"/>
    <property type="evidence" value="ECO:0007669"/>
    <property type="project" value="TreeGrafter"/>
</dbReference>
<protein>
    <recommendedName>
        <fullName evidence="4">DNA polymerase epsilon subunit D</fullName>
    </recommendedName>
    <alternativeName>
        <fullName evidence="5">DNA polymerase II subunit D</fullName>
    </alternativeName>
</protein>
<evidence type="ECO:0000313" key="8">
    <source>
        <dbReference type="Proteomes" id="UP000799766"/>
    </source>
</evidence>
<dbReference type="InterPro" id="IPR003958">
    <property type="entry name" value="CBFA_NFYB_domain"/>
</dbReference>
<dbReference type="GO" id="GO:0031490">
    <property type="term" value="F:chromatin DNA binding"/>
    <property type="evidence" value="ECO:0007669"/>
    <property type="project" value="TreeGrafter"/>
</dbReference>
<dbReference type="PANTHER" id="PTHR46172">
    <property type="entry name" value="DNA POLYMERASE EPSILON SUBUNIT 3"/>
    <property type="match status" value="1"/>
</dbReference>
<evidence type="ECO:0000259" key="6">
    <source>
        <dbReference type="Pfam" id="PF00808"/>
    </source>
</evidence>
<organism evidence="7 8">
    <name type="scientific">Lineolata rhizophorae</name>
    <dbReference type="NCBI Taxonomy" id="578093"/>
    <lineage>
        <taxon>Eukaryota</taxon>
        <taxon>Fungi</taxon>
        <taxon>Dikarya</taxon>
        <taxon>Ascomycota</taxon>
        <taxon>Pezizomycotina</taxon>
        <taxon>Dothideomycetes</taxon>
        <taxon>Dothideomycetes incertae sedis</taxon>
        <taxon>Lineolatales</taxon>
        <taxon>Lineolataceae</taxon>
        <taxon>Lineolata</taxon>
    </lineage>
</organism>
<evidence type="ECO:0000256" key="3">
    <source>
        <dbReference type="ARBA" id="ARBA00023242"/>
    </source>
</evidence>
<dbReference type="GO" id="GO:0006974">
    <property type="term" value="P:DNA damage response"/>
    <property type="evidence" value="ECO:0007669"/>
    <property type="project" value="TreeGrafter"/>
</dbReference>
<dbReference type="GO" id="GO:0006272">
    <property type="term" value="P:leading strand elongation"/>
    <property type="evidence" value="ECO:0007669"/>
    <property type="project" value="TreeGrafter"/>
</dbReference>
<evidence type="ECO:0000313" key="7">
    <source>
        <dbReference type="EMBL" id="KAF2452423.1"/>
    </source>
</evidence>
<evidence type="ECO:0000256" key="5">
    <source>
        <dbReference type="ARBA" id="ARBA00042096"/>
    </source>
</evidence>
<reference evidence="7" key="1">
    <citation type="journal article" date="2020" name="Stud. Mycol.">
        <title>101 Dothideomycetes genomes: a test case for predicting lifestyles and emergence of pathogens.</title>
        <authorList>
            <person name="Haridas S."/>
            <person name="Albert R."/>
            <person name="Binder M."/>
            <person name="Bloem J."/>
            <person name="Labutti K."/>
            <person name="Salamov A."/>
            <person name="Andreopoulos B."/>
            <person name="Baker S."/>
            <person name="Barry K."/>
            <person name="Bills G."/>
            <person name="Bluhm B."/>
            <person name="Cannon C."/>
            <person name="Castanera R."/>
            <person name="Culley D."/>
            <person name="Daum C."/>
            <person name="Ezra D."/>
            <person name="Gonzalez J."/>
            <person name="Henrissat B."/>
            <person name="Kuo A."/>
            <person name="Liang C."/>
            <person name="Lipzen A."/>
            <person name="Lutzoni F."/>
            <person name="Magnuson J."/>
            <person name="Mondo S."/>
            <person name="Nolan M."/>
            <person name="Ohm R."/>
            <person name="Pangilinan J."/>
            <person name="Park H.-J."/>
            <person name="Ramirez L."/>
            <person name="Alfaro M."/>
            <person name="Sun H."/>
            <person name="Tritt A."/>
            <person name="Yoshinaga Y."/>
            <person name="Zwiers L.-H."/>
            <person name="Turgeon B."/>
            <person name="Goodwin S."/>
            <person name="Spatafora J."/>
            <person name="Crous P."/>
            <person name="Grigoriev I."/>
        </authorList>
    </citation>
    <scope>NUCLEOTIDE SEQUENCE</scope>
    <source>
        <strain evidence="7">ATCC 16933</strain>
    </source>
</reference>
<comment type="subcellular location">
    <subcellularLocation>
        <location evidence="1">Nucleus</location>
    </subcellularLocation>
</comment>
<keyword evidence="2" id="KW-0235">DNA replication</keyword>
<evidence type="ECO:0000256" key="4">
    <source>
        <dbReference type="ARBA" id="ARBA00039775"/>
    </source>
</evidence>
<dbReference type="GO" id="GO:0008623">
    <property type="term" value="C:CHRAC"/>
    <property type="evidence" value="ECO:0007669"/>
    <property type="project" value="TreeGrafter"/>
</dbReference>
<dbReference type="OrthoDB" id="1707486at2759"/>
<evidence type="ECO:0000256" key="2">
    <source>
        <dbReference type="ARBA" id="ARBA00022705"/>
    </source>
</evidence>
<proteinExistence type="predicted"/>
<feature type="non-terminal residue" evidence="7">
    <location>
        <position position="121"/>
    </location>
</feature>
<dbReference type="Pfam" id="PF00808">
    <property type="entry name" value="CBFD_NFYB_HMF"/>
    <property type="match status" value="1"/>
</dbReference>
<dbReference type="Proteomes" id="UP000799766">
    <property type="component" value="Unassembled WGS sequence"/>
</dbReference>
<gene>
    <name evidence="7" type="ORF">BDY21DRAFT_312229</name>
</gene>
<dbReference type="GO" id="GO:0046982">
    <property type="term" value="F:protein heterodimerization activity"/>
    <property type="evidence" value="ECO:0007669"/>
    <property type="project" value="InterPro"/>
</dbReference>
<dbReference type="InterPro" id="IPR051377">
    <property type="entry name" value="DNA_Pol-Epsilon_Subunit"/>
</dbReference>
<accession>A0A6A6NMF1</accession>
<dbReference type="EMBL" id="MU001710">
    <property type="protein sequence ID" value="KAF2452423.1"/>
    <property type="molecule type" value="Genomic_DNA"/>
</dbReference>
<dbReference type="GO" id="GO:0008622">
    <property type="term" value="C:epsilon DNA polymerase complex"/>
    <property type="evidence" value="ECO:0007669"/>
    <property type="project" value="TreeGrafter"/>
</dbReference>
<dbReference type="CDD" id="cd22928">
    <property type="entry name" value="HFD_POLE3_DPB4"/>
    <property type="match status" value="1"/>
</dbReference>
<evidence type="ECO:0000256" key="1">
    <source>
        <dbReference type="ARBA" id="ARBA00004123"/>
    </source>
</evidence>
<keyword evidence="8" id="KW-1185">Reference proteome</keyword>